<dbReference type="Gene3D" id="1.10.260.40">
    <property type="entry name" value="lambda repressor-like DNA-binding domains"/>
    <property type="match status" value="1"/>
</dbReference>
<sequence length="336" mass="36519">MNNSGKRNKKPTIKEIAALTGFSPATVSLVLNNKGSFPDETRSAILQAFGESEPKRGSSQELRYIRLMMEESTSSRVTDAYNSDIIAGIESECQALGFEIILSIVRSDHNVEQWTDGVAGIIMLGGGGITDALIERVRSERLPILLVDNYVHQGDVSSVHADHYGAGFLAAQYLIDQGHRSIGFISGPAKYKPLVDRYAGYCAALMENGLPLNPHYVAPNEDRMFVKGFMEMKYLMELADRPTAVFAVSDRAALGAVQALEELGLVQGKDVELIGCDDIPDIRSLQPPIPTIRVPRIEVGQMAVRFLSATIGGNRLPGKIVLPARLVRPEAAPDAN</sequence>
<dbReference type="SUPFAM" id="SSF53822">
    <property type="entry name" value="Periplasmic binding protein-like I"/>
    <property type="match status" value="1"/>
</dbReference>
<feature type="domain" description="HTH lacI-type" evidence="4">
    <location>
        <begin position="11"/>
        <end position="48"/>
    </location>
</feature>
<evidence type="ECO:0000313" key="6">
    <source>
        <dbReference type="Proteomes" id="UP001596378"/>
    </source>
</evidence>
<dbReference type="PANTHER" id="PTHR30146:SF109">
    <property type="entry name" value="HTH-TYPE TRANSCRIPTIONAL REGULATOR GALS"/>
    <property type="match status" value="1"/>
</dbReference>
<evidence type="ECO:0000259" key="4">
    <source>
        <dbReference type="PROSITE" id="PS50932"/>
    </source>
</evidence>
<keyword evidence="2 5" id="KW-0238">DNA-binding</keyword>
<protein>
    <submittedName>
        <fullName evidence="5">LacI family DNA-binding transcriptional regulator</fullName>
    </submittedName>
</protein>
<gene>
    <name evidence="5" type="ORF">ACFQMJ_08075</name>
</gene>
<keyword evidence="6" id="KW-1185">Reference proteome</keyword>
<dbReference type="Proteomes" id="UP001596378">
    <property type="component" value="Unassembled WGS sequence"/>
</dbReference>
<evidence type="ECO:0000256" key="1">
    <source>
        <dbReference type="ARBA" id="ARBA00023015"/>
    </source>
</evidence>
<evidence type="ECO:0000256" key="2">
    <source>
        <dbReference type="ARBA" id="ARBA00023125"/>
    </source>
</evidence>
<dbReference type="InterPro" id="IPR028082">
    <property type="entry name" value="Peripla_BP_I"/>
</dbReference>
<evidence type="ECO:0000313" key="5">
    <source>
        <dbReference type="EMBL" id="MFC7148478.1"/>
    </source>
</evidence>
<dbReference type="InterPro" id="IPR000843">
    <property type="entry name" value="HTH_LacI"/>
</dbReference>
<dbReference type="CDD" id="cd06267">
    <property type="entry name" value="PBP1_LacI_sugar_binding-like"/>
    <property type="match status" value="1"/>
</dbReference>
<dbReference type="PROSITE" id="PS50932">
    <property type="entry name" value="HTH_LACI_2"/>
    <property type="match status" value="1"/>
</dbReference>
<dbReference type="SUPFAM" id="SSF47413">
    <property type="entry name" value="lambda repressor-like DNA-binding domains"/>
    <property type="match status" value="1"/>
</dbReference>
<dbReference type="PANTHER" id="PTHR30146">
    <property type="entry name" value="LACI-RELATED TRANSCRIPTIONAL REPRESSOR"/>
    <property type="match status" value="1"/>
</dbReference>
<dbReference type="InterPro" id="IPR046335">
    <property type="entry name" value="LacI/GalR-like_sensor"/>
</dbReference>
<proteinExistence type="predicted"/>
<reference evidence="6" key="1">
    <citation type="journal article" date="2019" name="Int. J. Syst. Evol. Microbiol.">
        <title>The Global Catalogue of Microorganisms (GCM) 10K type strain sequencing project: providing services to taxonomists for standard genome sequencing and annotation.</title>
        <authorList>
            <consortium name="The Broad Institute Genomics Platform"/>
            <consortium name="The Broad Institute Genome Sequencing Center for Infectious Disease"/>
            <person name="Wu L."/>
            <person name="Ma J."/>
        </authorList>
    </citation>
    <scope>NUCLEOTIDE SEQUENCE [LARGE SCALE GENOMIC DNA]</scope>
    <source>
        <strain evidence="6">KCTC 12907</strain>
    </source>
</reference>
<name>A0ABW2F5S4_9BACL</name>
<accession>A0ABW2F5S4</accession>
<dbReference type="EMBL" id="JBHTAI010000004">
    <property type="protein sequence ID" value="MFC7148478.1"/>
    <property type="molecule type" value="Genomic_DNA"/>
</dbReference>
<dbReference type="RefSeq" id="WP_378045245.1">
    <property type="nucleotide sequence ID" value="NZ_JBHMDN010000007.1"/>
</dbReference>
<dbReference type="CDD" id="cd01392">
    <property type="entry name" value="HTH_LacI"/>
    <property type="match status" value="1"/>
</dbReference>
<dbReference type="Pfam" id="PF13377">
    <property type="entry name" value="Peripla_BP_3"/>
    <property type="match status" value="1"/>
</dbReference>
<evidence type="ECO:0000256" key="3">
    <source>
        <dbReference type="ARBA" id="ARBA00023163"/>
    </source>
</evidence>
<dbReference type="Pfam" id="PF00356">
    <property type="entry name" value="LacI"/>
    <property type="match status" value="1"/>
</dbReference>
<dbReference type="InterPro" id="IPR010982">
    <property type="entry name" value="Lambda_DNA-bd_dom_sf"/>
</dbReference>
<keyword evidence="3" id="KW-0804">Transcription</keyword>
<keyword evidence="1" id="KW-0805">Transcription regulation</keyword>
<dbReference type="SMART" id="SM00354">
    <property type="entry name" value="HTH_LACI"/>
    <property type="match status" value="1"/>
</dbReference>
<comment type="caution">
    <text evidence="5">The sequence shown here is derived from an EMBL/GenBank/DDBJ whole genome shotgun (WGS) entry which is preliminary data.</text>
</comment>
<dbReference type="Gene3D" id="3.40.50.2300">
    <property type="match status" value="2"/>
</dbReference>
<dbReference type="GO" id="GO:0003677">
    <property type="term" value="F:DNA binding"/>
    <property type="evidence" value="ECO:0007669"/>
    <property type="project" value="UniProtKB-KW"/>
</dbReference>
<organism evidence="5 6">
    <name type="scientific">Cohnella cellulosilytica</name>
    <dbReference type="NCBI Taxonomy" id="986710"/>
    <lineage>
        <taxon>Bacteria</taxon>
        <taxon>Bacillati</taxon>
        <taxon>Bacillota</taxon>
        <taxon>Bacilli</taxon>
        <taxon>Bacillales</taxon>
        <taxon>Paenibacillaceae</taxon>
        <taxon>Cohnella</taxon>
    </lineage>
</organism>